<dbReference type="AlphaFoldDB" id="A0A9W9L8P1"/>
<dbReference type="GeneID" id="81401759"/>
<feature type="compositionally biased region" description="Basic and acidic residues" evidence="1">
    <location>
        <begin position="356"/>
        <end position="370"/>
    </location>
</feature>
<proteinExistence type="predicted"/>
<comment type="caution">
    <text evidence="3">The sequence shown here is derived from an EMBL/GenBank/DDBJ whole genome shotgun (WGS) entry which is preliminary data.</text>
</comment>
<feature type="region of interest" description="Disordered" evidence="1">
    <location>
        <begin position="356"/>
        <end position="375"/>
    </location>
</feature>
<feature type="transmembrane region" description="Helical" evidence="2">
    <location>
        <begin position="33"/>
        <end position="52"/>
    </location>
</feature>
<keyword evidence="2" id="KW-0472">Membrane</keyword>
<reference evidence="3" key="2">
    <citation type="journal article" date="2023" name="IMA Fungus">
        <title>Comparative genomic study of the Penicillium genus elucidates a diverse pangenome and 15 lateral gene transfer events.</title>
        <authorList>
            <person name="Petersen C."/>
            <person name="Sorensen T."/>
            <person name="Nielsen M.R."/>
            <person name="Sondergaard T.E."/>
            <person name="Sorensen J.L."/>
            <person name="Fitzpatrick D.A."/>
            <person name="Frisvad J.C."/>
            <person name="Nielsen K.L."/>
        </authorList>
    </citation>
    <scope>NUCLEOTIDE SEQUENCE</scope>
    <source>
        <strain evidence="3">IBT 22155</strain>
    </source>
</reference>
<keyword evidence="2" id="KW-0812">Transmembrane</keyword>
<evidence type="ECO:0000256" key="2">
    <source>
        <dbReference type="SAM" id="Phobius"/>
    </source>
</evidence>
<reference evidence="3" key="1">
    <citation type="submission" date="2022-11" db="EMBL/GenBank/DDBJ databases">
        <authorList>
            <person name="Petersen C."/>
        </authorList>
    </citation>
    <scope>NUCLEOTIDE SEQUENCE</scope>
    <source>
        <strain evidence="3">IBT 22155</strain>
    </source>
</reference>
<gene>
    <name evidence="3" type="ORF">N7515_001845</name>
</gene>
<dbReference type="OrthoDB" id="5593235at2759"/>
<evidence type="ECO:0000313" key="3">
    <source>
        <dbReference type="EMBL" id="KAJ5143058.1"/>
    </source>
</evidence>
<keyword evidence="2" id="KW-1133">Transmembrane helix</keyword>
<organism evidence="3 4">
    <name type="scientific">Penicillium bovifimosum</name>
    <dbReference type="NCBI Taxonomy" id="126998"/>
    <lineage>
        <taxon>Eukaryota</taxon>
        <taxon>Fungi</taxon>
        <taxon>Dikarya</taxon>
        <taxon>Ascomycota</taxon>
        <taxon>Pezizomycotina</taxon>
        <taxon>Eurotiomycetes</taxon>
        <taxon>Eurotiomycetidae</taxon>
        <taxon>Eurotiales</taxon>
        <taxon>Aspergillaceae</taxon>
        <taxon>Penicillium</taxon>
    </lineage>
</organism>
<name>A0A9W9L8P1_9EURO</name>
<evidence type="ECO:0000256" key="1">
    <source>
        <dbReference type="SAM" id="MobiDB-lite"/>
    </source>
</evidence>
<protein>
    <submittedName>
        <fullName evidence="3">Uncharacterized protein</fullName>
    </submittedName>
</protein>
<evidence type="ECO:0000313" key="4">
    <source>
        <dbReference type="Proteomes" id="UP001149079"/>
    </source>
</evidence>
<dbReference type="Proteomes" id="UP001149079">
    <property type="component" value="Unassembled WGS sequence"/>
</dbReference>
<dbReference type="RefSeq" id="XP_056524702.1">
    <property type="nucleotide sequence ID" value="XM_056662589.1"/>
</dbReference>
<sequence>MARELLLRGRTRTLRDIESNTTRKSSKWRDWTCVLLWSIVGYTCIILPVVAYSKPGLIPFYITLLLFHKESSPFFAFSHAKAHYSKPQGFEIVALVPFHHHERTAILDCYLQKNLIHNRGFLDRVVFVPQTEDAISMEWLYSIVNQTSAYDISSPGNEPEWKALKKNVMYIRIDGDTLFLEDNTIPTIVKTKLQNPESLIVSANVINEAALTSLHSHPGTALPYLPELYHVEQPPRSESQLKPGWRASNLPRWQGPSNFKVNKGFEPPYKGHRWLLSPNAKSGQDPIAASIYTDTGPTLQDWTVGAQQHYSFLHHLENNDLARYKFPIWVNPTESISENFGCFWGKDAAAVHHFSNETGRRSSSSRHESSDPSPHVIIDGKGLVSHYSAEQGAAGLDTTDLISRYRAYAQERVCSCELNNLG</sequence>
<dbReference type="EMBL" id="JAPQKL010000002">
    <property type="protein sequence ID" value="KAJ5143058.1"/>
    <property type="molecule type" value="Genomic_DNA"/>
</dbReference>
<keyword evidence="4" id="KW-1185">Reference proteome</keyword>
<accession>A0A9W9L8P1</accession>